<keyword evidence="3" id="KW-1185">Reference proteome</keyword>
<evidence type="ECO:0000256" key="1">
    <source>
        <dbReference type="SAM" id="MobiDB-lite"/>
    </source>
</evidence>
<feature type="compositionally biased region" description="Gly residues" evidence="1">
    <location>
        <begin position="805"/>
        <end position="816"/>
    </location>
</feature>
<reference evidence="2 3" key="1">
    <citation type="submission" date="2020-08" db="EMBL/GenBank/DDBJ databases">
        <title>Whole genome shotgun sequence of Actinocatenispora thailandica NBRC 105041.</title>
        <authorList>
            <person name="Komaki H."/>
            <person name="Tamura T."/>
        </authorList>
    </citation>
    <scope>NUCLEOTIDE SEQUENCE [LARGE SCALE GENOMIC DNA]</scope>
    <source>
        <strain evidence="2 3">NBRC 105041</strain>
    </source>
</reference>
<dbReference type="Proteomes" id="UP000611640">
    <property type="component" value="Chromosome"/>
</dbReference>
<feature type="region of interest" description="Disordered" evidence="1">
    <location>
        <begin position="611"/>
        <end position="630"/>
    </location>
</feature>
<dbReference type="RefSeq" id="WP_203960198.1">
    <property type="nucleotide sequence ID" value="NZ_AP023355.1"/>
</dbReference>
<name>A0A7R7DKC6_9ACTN</name>
<feature type="compositionally biased region" description="Basic and acidic residues" evidence="1">
    <location>
        <begin position="858"/>
        <end position="868"/>
    </location>
</feature>
<gene>
    <name evidence="2" type="ORF">Athai_07820</name>
</gene>
<evidence type="ECO:0000313" key="3">
    <source>
        <dbReference type="Proteomes" id="UP000611640"/>
    </source>
</evidence>
<proteinExistence type="predicted"/>
<protein>
    <recommendedName>
        <fullName evidence="4">DUF4157 domain-containing protein</fullName>
    </recommendedName>
</protein>
<sequence>MIGEHEQGAAPADLARFAHEQGAEHHRLSKLYAQPEIHARLADRYERLTDAALDGPAGADAARRLHEQIVGLEARLHEGPGEPGPRWRAAGSDPVGYHGAHDPRNAVTIEHARAERVRQVARQEAEELLPAARQELDAARARHAEAVRSLDIWRDTGRGRPAGADLAEVDRSLAREAEARLREVEAARERVQVLTDWTRRWLVRGTIDLRYTPRAHAELNRPDGPTVEPLRDGVDLIRRGLDQQTMPPTRARQERLEAQLPRDADGRFARSDPRSWFRHVSDGRSNCVEVLRAAVQTLRGRPTVAPEDTVNLVRGTLDATIPAARYATAVESLGSHASEPAPGQRYELGGIRSRVATAERTQALVDPYRRLGTTGDRVADAARGFDRIEETLRQAAAETGTAYATVGYVRPDGRGHVLLAFHDGARTTYYDADAPFGRSRPFEIDQGAIERLDAQVFDANDQVRLIADAPPSQLDHYQVRFGAGDAATSHVDPSPELLGQERPGALRDAWAARLAERAEHGFATHRLAQRAFAARAEDPRLTEAERADLADRAGHEDQIAEYHRQRAESYRHLIDARDQPVLRTPSRPVEYYGAPSRRAVLDWLDARTTDHGHQATHRDAGPARHDTQVDADGRTEPELYSRGSHRANLDLLDHGGGVERSMETVVDLAARAGVPIDPSRLRIVDDRATAQRIDAEAAEATAVLGEPVRPAAAQTVLEHGEPAVHLYPSAFADAETLVAVLAHEQAHVEQRLAGRVVDSSTVHELEAEAHRAEAVALERFRRYESGSVLGADGRGPAGPRWRPGVGEGPGRDGPGGIDAADRSDRAAGAGRRGGLPDAGRDGVGPNDPGTGPAGRGIGDGRDGADRLSRPARFPTVREVAELFGISLADQGTLARLSREHDVVFDVRPPRQPGELPEIVDARAVDGSRLPADRWAILEIDLPGTELPGLRWDVDPWLVDRVNDAPGTVDPVLRVSPRYDPRIVDRSDPVDVDVRIPVPGADGVQHDTGVPYGEQAILLDFSRRYGVTVDVRPLDGPVLDQVRHGAVPGPLGEARWVATHDDVSRLRAPRRSEGLAVHYEPRRRFGDWPIDVASRAAERARDFVRFDPDRGFEPPRHDRPTWRTRRGLFEYEGRDVYPLDDVGRRLVAPLDVVGLRRTDGTLLPDADFRRLTDELADLGFRVRVDAQRHAIQPDADRFGHDDVPRPAEMADGADPEQGPAVRFDWRDLPRRIELPLGPARRS</sequence>
<accession>A0A7R7DKC6</accession>
<evidence type="ECO:0000313" key="2">
    <source>
        <dbReference type="EMBL" id="BCJ33279.1"/>
    </source>
</evidence>
<feature type="region of interest" description="Disordered" evidence="1">
    <location>
        <begin position="1191"/>
        <end position="1221"/>
    </location>
</feature>
<feature type="region of interest" description="Disordered" evidence="1">
    <location>
        <begin position="787"/>
        <end position="871"/>
    </location>
</feature>
<feature type="compositionally biased region" description="Basic and acidic residues" evidence="1">
    <location>
        <begin position="1193"/>
        <end position="1204"/>
    </location>
</feature>
<dbReference type="AlphaFoldDB" id="A0A7R7DKC6"/>
<evidence type="ECO:0008006" key="4">
    <source>
        <dbReference type="Google" id="ProtNLM"/>
    </source>
</evidence>
<dbReference type="EMBL" id="AP023355">
    <property type="protein sequence ID" value="BCJ33279.1"/>
    <property type="molecule type" value="Genomic_DNA"/>
</dbReference>
<organism evidence="2 3">
    <name type="scientific">Actinocatenispora thailandica</name>
    <dbReference type="NCBI Taxonomy" id="227318"/>
    <lineage>
        <taxon>Bacteria</taxon>
        <taxon>Bacillati</taxon>
        <taxon>Actinomycetota</taxon>
        <taxon>Actinomycetes</taxon>
        <taxon>Micromonosporales</taxon>
        <taxon>Micromonosporaceae</taxon>
        <taxon>Actinocatenispora</taxon>
    </lineage>
</organism>
<dbReference type="KEGG" id="atl:Athai_07820"/>